<comment type="caution">
    <text evidence="8">The sequence shown here is derived from an EMBL/GenBank/DDBJ whole genome shotgun (WGS) entry which is preliminary data.</text>
</comment>
<keyword evidence="3 6" id="KW-0694">RNA-binding</keyword>
<evidence type="ECO:0000256" key="4">
    <source>
        <dbReference type="ARBA" id="ARBA00023015"/>
    </source>
</evidence>
<dbReference type="GO" id="GO:0005829">
    <property type="term" value="C:cytosol"/>
    <property type="evidence" value="ECO:0007669"/>
    <property type="project" value="TreeGrafter"/>
</dbReference>
<dbReference type="GO" id="GO:0006353">
    <property type="term" value="P:DNA-templated transcription termination"/>
    <property type="evidence" value="ECO:0007669"/>
    <property type="project" value="UniProtKB-UniRule"/>
</dbReference>
<evidence type="ECO:0000256" key="3">
    <source>
        <dbReference type="ARBA" id="ARBA00022884"/>
    </source>
</evidence>
<evidence type="ECO:0000313" key="9">
    <source>
        <dbReference type="Proteomes" id="UP000274391"/>
    </source>
</evidence>
<feature type="domain" description="NusB/RsmB/TIM44" evidence="7">
    <location>
        <begin position="6"/>
        <end position="133"/>
    </location>
</feature>
<dbReference type="AlphaFoldDB" id="A0A3P3VWV9"/>
<evidence type="ECO:0000256" key="5">
    <source>
        <dbReference type="ARBA" id="ARBA00023163"/>
    </source>
</evidence>
<dbReference type="SUPFAM" id="SSF48013">
    <property type="entry name" value="NusB-like"/>
    <property type="match status" value="1"/>
</dbReference>
<dbReference type="GO" id="GO:0031564">
    <property type="term" value="P:transcription antitermination"/>
    <property type="evidence" value="ECO:0007669"/>
    <property type="project" value="UniProtKB-KW"/>
</dbReference>
<dbReference type="GO" id="GO:0003723">
    <property type="term" value="F:RNA binding"/>
    <property type="evidence" value="ECO:0007669"/>
    <property type="project" value="UniProtKB-UniRule"/>
</dbReference>
<gene>
    <name evidence="6 8" type="primary">nusB</name>
    <name evidence="8" type="ORF">EG850_05650</name>
</gene>
<evidence type="ECO:0000256" key="1">
    <source>
        <dbReference type="ARBA" id="ARBA00005952"/>
    </source>
</evidence>
<keyword evidence="2 6" id="KW-0889">Transcription antitermination</keyword>
<dbReference type="PANTHER" id="PTHR11078:SF3">
    <property type="entry name" value="ANTITERMINATION NUSB DOMAIN-CONTAINING PROTEIN"/>
    <property type="match status" value="1"/>
</dbReference>
<dbReference type="Pfam" id="PF01029">
    <property type="entry name" value="NusB"/>
    <property type="match status" value="1"/>
</dbReference>
<evidence type="ECO:0000256" key="6">
    <source>
        <dbReference type="HAMAP-Rule" id="MF_00073"/>
    </source>
</evidence>
<keyword evidence="9" id="KW-1185">Reference proteome</keyword>
<keyword evidence="4 6" id="KW-0805">Transcription regulation</keyword>
<organism evidence="8 9">
    <name type="scientific">Gulosibacter macacae</name>
    <dbReference type="NCBI Taxonomy" id="2488791"/>
    <lineage>
        <taxon>Bacteria</taxon>
        <taxon>Bacillati</taxon>
        <taxon>Actinomycetota</taxon>
        <taxon>Actinomycetes</taxon>
        <taxon>Micrococcales</taxon>
        <taxon>Microbacteriaceae</taxon>
        <taxon>Gulosibacter</taxon>
    </lineage>
</organism>
<sequence>MSARTKARKRALDMLYAAELIDRPLSDVIAEEQMRALDEPDRESSWRYAREIVLGVDEHAIEIDEAIESASRDWTIDRMPRIDRAILRIGVWELKYNAEVPVGVVINEAVESAKQYSTDDSARFVNGVLGRIAER</sequence>
<dbReference type="CDD" id="cd00619">
    <property type="entry name" value="Terminator_NusB"/>
    <property type="match status" value="1"/>
</dbReference>
<dbReference type="InterPro" id="IPR011605">
    <property type="entry name" value="NusB_fam"/>
</dbReference>
<dbReference type="RefSeq" id="WP_124971213.1">
    <property type="nucleotide sequence ID" value="NZ_RQVS01000005.1"/>
</dbReference>
<dbReference type="OrthoDB" id="3528057at2"/>
<dbReference type="PANTHER" id="PTHR11078">
    <property type="entry name" value="N UTILIZATION SUBSTANCE PROTEIN B-RELATED"/>
    <property type="match status" value="1"/>
</dbReference>
<dbReference type="InterPro" id="IPR006027">
    <property type="entry name" value="NusB_RsmB_TIM44"/>
</dbReference>
<accession>A0A3P3VWV9</accession>
<dbReference type="NCBIfam" id="TIGR01951">
    <property type="entry name" value="nusB"/>
    <property type="match status" value="1"/>
</dbReference>
<evidence type="ECO:0000256" key="2">
    <source>
        <dbReference type="ARBA" id="ARBA00022814"/>
    </source>
</evidence>
<dbReference type="Proteomes" id="UP000274391">
    <property type="component" value="Unassembled WGS sequence"/>
</dbReference>
<dbReference type="HAMAP" id="MF_00073">
    <property type="entry name" value="NusB"/>
    <property type="match status" value="1"/>
</dbReference>
<keyword evidence="5 6" id="KW-0804">Transcription</keyword>
<evidence type="ECO:0000259" key="7">
    <source>
        <dbReference type="Pfam" id="PF01029"/>
    </source>
</evidence>
<dbReference type="InterPro" id="IPR035926">
    <property type="entry name" value="NusB-like_sf"/>
</dbReference>
<reference evidence="8 9" key="1">
    <citation type="submission" date="2018-11" db="EMBL/GenBank/DDBJ databases">
        <title>YIM 102482-1 draft genome.</title>
        <authorList>
            <person name="Li G."/>
            <person name="Jiang Y."/>
        </authorList>
    </citation>
    <scope>NUCLEOTIDE SEQUENCE [LARGE SCALE GENOMIC DNA]</scope>
    <source>
        <strain evidence="8 9">YIM 102482-1</strain>
    </source>
</reference>
<name>A0A3P3VWV9_9MICO</name>
<protein>
    <recommendedName>
        <fullName evidence="6">Transcription antitermination protein NusB</fullName>
    </recommendedName>
    <alternativeName>
        <fullName evidence="6">Antitermination factor NusB</fullName>
    </alternativeName>
</protein>
<dbReference type="Gene3D" id="1.10.940.10">
    <property type="entry name" value="NusB-like"/>
    <property type="match status" value="1"/>
</dbReference>
<evidence type="ECO:0000313" key="8">
    <source>
        <dbReference type="EMBL" id="RRJ87291.1"/>
    </source>
</evidence>
<comment type="similarity">
    <text evidence="1 6">Belongs to the NusB family.</text>
</comment>
<comment type="function">
    <text evidence="6">Involved in transcription antitermination. Required for transcription of ribosomal RNA (rRNA) genes. Binds specifically to the boxA antiterminator sequence of the ribosomal RNA (rrn) operons.</text>
</comment>
<dbReference type="EMBL" id="RQVS01000005">
    <property type="protein sequence ID" value="RRJ87291.1"/>
    <property type="molecule type" value="Genomic_DNA"/>
</dbReference>
<proteinExistence type="inferred from homology"/>